<dbReference type="OrthoDB" id="7055690at2"/>
<dbReference type="AlphaFoldDB" id="A0A1V0QER1"/>
<accession>A0A1V0QER1</accession>
<gene>
    <name evidence="1" type="ORF">A4V09_17235</name>
</gene>
<dbReference type="Proteomes" id="UP000092574">
    <property type="component" value="Chromosome"/>
</dbReference>
<proteinExistence type="predicted"/>
<reference evidence="1" key="1">
    <citation type="submission" date="2017-04" db="EMBL/GenBank/DDBJ databases">
        <title>Complete Genome Sequences of Twelve Strains of a Stable Defined Moderately Diverse Mouse Microbiota 2 (sDMDMm2).</title>
        <authorList>
            <person name="Uchimura Y."/>
            <person name="Wyss M."/>
            <person name="Brugiroux S."/>
            <person name="Limenitakis J.P."/>
            <person name="Stecher B."/>
            <person name="McCoy K.D."/>
            <person name="Macpherson A.J."/>
        </authorList>
    </citation>
    <scope>NUCLEOTIDE SEQUENCE</scope>
    <source>
        <strain evidence="1">YL58</strain>
    </source>
</reference>
<protein>
    <submittedName>
        <fullName evidence="1">Uncharacterized protein</fullName>
    </submittedName>
</protein>
<dbReference type="KEGG" id="byl:A4V09_17235"/>
<evidence type="ECO:0000313" key="1">
    <source>
        <dbReference type="EMBL" id="ARE64927.1"/>
    </source>
</evidence>
<dbReference type="EMBL" id="CP015405">
    <property type="protein sequence ID" value="ARE64927.1"/>
    <property type="molecule type" value="Genomic_DNA"/>
</dbReference>
<evidence type="ECO:0000313" key="2">
    <source>
        <dbReference type="Proteomes" id="UP000092574"/>
    </source>
</evidence>
<dbReference type="RefSeq" id="WP_084043649.1">
    <property type="nucleotide sequence ID" value="NZ_CP015405.2"/>
</dbReference>
<sequence>MADIILQFRKSGRVLTGNVDVKATADDIPNSGKGPNITSFARIRTAFVVDPDFMFIILSIKHRVYSERNRTSGLVDGIMDIVDYHAYDLKFISDTDINYNPALGTGQIQIKDIHYVTYQYRTTWEMCQLLDQKYLHSSRRSIDDFYREAKKNKWIKN</sequence>
<keyword evidence="2" id="KW-1185">Reference proteome</keyword>
<organism evidence="1 2">
    <name type="scientific">Blautia pseudococcoides</name>
    <dbReference type="NCBI Taxonomy" id="1796616"/>
    <lineage>
        <taxon>Bacteria</taxon>
        <taxon>Bacillati</taxon>
        <taxon>Bacillota</taxon>
        <taxon>Clostridia</taxon>
        <taxon>Lachnospirales</taxon>
        <taxon>Lachnospiraceae</taxon>
        <taxon>Blautia</taxon>
    </lineage>
</organism>
<dbReference type="REBASE" id="153374">
    <property type="entry name" value="BspYL58ORF17230P"/>
</dbReference>
<name>A0A1V0QER1_9FIRM</name>